<evidence type="ECO:0000256" key="4">
    <source>
        <dbReference type="ARBA" id="ARBA00022628"/>
    </source>
</evidence>
<dbReference type="Pfam" id="PF04791">
    <property type="entry name" value="LMBR1"/>
    <property type="match status" value="1"/>
</dbReference>
<evidence type="ECO:0000313" key="13">
    <source>
        <dbReference type="Proteomes" id="UP000230750"/>
    </source>
</evidence>
<feature type="transmembrane region" description="Helical" evidence="11">
    <location>
        <begin position="249"/>
        <end position="275"/>
    </location>
</feature>
<evidence type="ECO:0000256" key="11">
    <source>
        <dbReference type="SAM" id="Phobius"/>
    </source>
</evidence>
<proteinExistence type="inferred from homology"/>
<evidence type="ECO:0000256" key="6">
    <source>
        <dbReference type="ARBA" id="ARBA00022989"/>
    </source>
</evidence>
<evidence type="ECO:0000256" key="3">
    <source>
        <dbReference type="ARBA" id="ARBA00022448"/>
    </source>
</evidence>
<feature type="transmembrane region" description="Helical" evidence="11">
    <location>
        <begin position="89"/>
        <end position="107"/>
    </location>
</feature>
<dbReference type="InterPro" id="IPR050854">
    <property type="entry name" value="LMBD1_LysCbl_Transport"/>
</dbReference>
<evidence type="ECO:0000256" key="7">
    <source>
        <dbReference type="ARBA" id="ARBA00023136"/>
    </source>
</evidence>
<keyword evidence="3" id="KW-0813">Transport</keyword>
<gene>
    <name evidence="12" type="ORF">BSL78_17130</name>
</gene>
<reference evidence="12 13" key="1">
    <citation type="journal article" date="2017" name="PLoS Biol.">
        <title>The sea cucumber genome provides insights into morphological evolution and visceral regeneration.</title>
        <authorList>
            <person name="Zhang X."/>
            <person name="Sun L."/>
            <person name="Yuan J."/>
            <person name="Sun Y."/>
            <person name="Gao Y."/>
            <person name="Zhang L."/>
            <person name="Li S."/>
            <person name="Dai H."/>
            <person name="Hamel J.F."/>
            <person name="Liu C."/>
            <person name="Yu Y."/>
            <person name="Liu S."/>
            <person name="Lin W."/>
            <person name="Guo K."/>
            <person name="Jin S."/>
            <person name="Xu P."/>
            <person name="Storey K.B."/>
            <person name="Huan P."/>
            <person name="Zhang T."/>
            <person name="Zhou Y."/>
            <person name="Zhang J."/>
            <person name="Lin C."/>
            <person name="Li X."/>
            <person name="Xing L."/>
            <person name="Huo D."/>
            <person name="Sun M."/>
            <person name="Wang L."/>
            <person name="Mercier A."/>
            <person name="Li F."/>
            <person name="Yang H."/>
            <person name="Xiang J."/>
        </authorList>
    </citation>
    <scope>NUCLEOTIDE SEQUENCE [LARGE SCALE GENOMIC DNA]</scope>
    <source>
        <strain evidence="12">Shaxun</strain>
        <tissue evidence="12">Muscle</tissue>
    </source>
</reference>
<keyword evidence="4" id="KW-0846">Cobalamin</keyword>
<evidence type="ECO:0000256" key="9">
    <source>
        <dbReference type="ARBA" id="ARBA00023285"/>
    </source>
</evidence>
<evidence type="ECO:0008006" key="14">
    <source>
        <dbReference type="Google" id="ProtNLM"/>
    </source>
</evidence>
<feature type="non-terminal residue" evidence="12">
    <location>
        <position position="443"/>
    </location>
</feature>
<keyword evidence="7 11" id="KW-0472">Membrane</keyword>
<name>A0A2G8KDE8_STIJA</name>
<feature type="region of interest" description="Disordered" evidence="10">
    <location>
        <begin position="181"/>
        <end position="212"/>
    </location>
</feature>
<evidence type="ECO:0000256" key="5">
    <source>
        <dbReference type="ARBA" id="ARBA00022692"/>
    </source>
</evidence>
<evidence type="ECO:0000313" key="12">
    <source>
        <dbReference type="EMBL" id="PIK46010.1"/>
    </source>
</evidence>
<evidence type="ECO:0000256" key="1">
    <source>
        <dbReference type="ARBA" id="ARBA00004155"/>
    </source>
</evidence>
<dbReference type="GO" id="GO:0072665">
    <property type="term" value="P:protein localization to vacuole"/>
    <property type="evidence" value="ECO:0007669"/>
    <property type="project" value="TreeGrafter"/>
</dbReference>
<dbReference type="AlphaFoldDB" id="A0A2G8KDE8"/>
<dbReference type="InterPro" id="IPR006876">
    <property type="entry name" value="LMBR1-like_membr_prot"/>
</dbReference>
<organism evidence="12 13">
    <name type="scientific">Stichopus japonicus</name>
    <name type="common">Sea cucumber</name>
    <dbReference type="NCBI Taxonomy" id="307972"/>
    <lineage>
        <taxon>Eukaryota</taxon>
        <taxon>Metazoa</taxon>
        <taxon>Echinodermata</taxon>
        <taxon>Eleutherozoa</taxon>
        <taxon>Echinozoa</taxon>
        <taxon>Holothuroidea</taxon>
        <taxon>Aspidochirotacea</taxon>
        <taxon>Aspidochirotida</taxon>
        <taxon>Stichopodidae</taxon>
        <taxon>Apostichopus</taxon>
    </lineage>
</organism>
<keyword evidence="6 11" id="KW-1133">Transmembrane helix</keyword>
<accession>A0A2G8KDE8</accession>
<feature type="transmembrane region" description="Helical" evidence="11">
    <location>
        <begin position="418"/>
        <end position="437"/>
    </location>
</feature>
<evidence type="ECO:0000256" key="8">
    <source>
        <dbReference type="ARBA" id="ARBA00023228"/>
    </source>
</evidence>
<protein>
    <recommendedName>
        <fullName evidence="14">Lysosomal cobalamin transporter</fullName>
    </recommendedName>
</protein>
<keyword evidence="9" id="KW-0170">Cobalt</keyword>
<dbReference type="PANTHER" id="PTHR16130">
    <property type="entry name" value="LYSOSOMAL COBALAMIN TRANSPORTER-RELATED"/>
    <property type="match status" value="1"/>
</dbReference>
<dbReference type="GO" id="GO:0031419">
    <property type="term" value="F:cobalamin binding"/>
    <property type="evidence" value="ECO:0007669"/>
    <property type="project" value="UniProtKB-KW"/>
</dbReference>
<dbReference type="Proteomes" id="UP000230750">
    <property type="component" value="Unassembled WGS sequence"/>
</dbReference>
<sequence>MVTLGALALIPVDIFVVSYMKDPDGEFKEWASNNETRAKVETAILYTYYILYSLIIAFLFLVIPFAIFFYEEEDEDITLKSRLFQASKFTACFVGFAVTLLLVGAFIPDSSSAKSGGSAWEEFQHLIKEIGESRGENALYFLISFVTLVGMLAIVIYTSYGMIIIPIDMLRGKRDTEEELREMRSRRERNEEQRRRLERRYSERRTTASSYRNRQDDLEDEELLIQQSEERLVAIRDDHQRGFLHKCSLLWWPFRVIVAVTLLTVDLLIVLSLFLTSLDRALHSSGPKTGYMLSKRVLPNPLDIILVLSQEIFPMDFIIFLSILMFFMWASMAGIRKIGIWFCCLRMYKIRPHRTKAQGVLFMCMFMMYILMALNIMMYSLAPDYLSFGNQKYSVNGSHAIQCTIEAGDECIFTVTTALLATFTLNFWFFGACYYWTTWLFMA</sequence>
<evidence type="ECO:0000256" key="10">
    <source>
        <dbReference type="SAM" id="MobiDB-lite"/>
    </source>
</evidence>
<feature type="transmembrane region" description="Helical" evidence="11">
    <location>
        <begin position="138"/>
        <end position="165"/>
    </location>
</feature>
<dbReference type="OrthoDB" id="73273at2759"/>
<feature type="transmembrane region" description="Helical" evidence="11">
    <location>
        <begin position="317"/>
        <end position="339"/>
    </location>
</feature>
<keyword evidence="5 11" id="KW-0812">Transmembrane</keyword>
<keyword evidence="13" id="KW-1185">Reference proteome</keyword>
<dbReference type="STRING" id="307972.A0A2G8KDE8"/>
<comment type="subcellular location">
    <subcellularLocation>
        <location evidence="1">Lysosome membrane</location>
        <topology evidence="1">Multi-pass membrane protein</topology>
    </subcellularLocation>
</comment>
<dbReference type="GO" id="GO:0005765">
    <property type="term" value="C:lysosomal membrane"/>
    <property type="evidence" value="ECO:0007669"/>
    <property type="project" value="UniProtKB-SubCell"/>
</dbReference>
<feature type="compositionally biased region" description="Basic and acidic residues" evidence="10">
    <location>
        <begin position="181"/>
        <end position="206"/>
    </location>
</feature>
<feature type="transmembrane region" description="Helical" evidence="11">
    <location>
        <begin position="360"/>
        <end position="382"/>
    </location>
</feature>
<dbReference type="PANTHER" id="PTHR16130:SF2">
    <property type="entry name" value="LYSOSOMAL COBALAMIN TRANSPORT ESCORT PROTEIN LMBD1"/>
    <property type="match status" value="1"/>
</dbReference>
<comment type="caution">
    <text evidence="12">The sequence shown here is derived from an EMBL/GenBank/DDBJ whole genome shotgun (WGS) entry which is preliminary data.</text>
</comment>
<keyword evidence="8" id="KW-0458">Lysosome</keyword>
<dbReference type="EMBL" id="MRZV01000671">
    <property type="protein sequence ID" value="PIK46010.1"/>
    <property type="molecule type" value="Genomic_DNA"/>
</dbReference>
<comment type="similarity">
    <text evidence="2">Belongs to the LIMR family. LMBRD1 subfamily.</text>
</comment>
<evidence type="ECO:0000256" key="2">
    <source>
        <dbReference type="ARBA" id="ARBA00009901"/>
    </source>
</evidence>
<feature type="transmembrane region" description="Helical" evidence="11">
    <location>
        <begin position="49"/>
        <end position="69"/>
    </location>
</feature>